<dbReference type="InterPro" id="IPR019327">
    <property type="entry name" value="WKF"/>
</dbReference>
<accession>A0AAN8EL17</accession>
<evidence type="ECO:0000259" key="2">
    <source>
        <dbReference type="Pfam" id="PF10180"/>
    </source>
</evidence>
<evidence type="ECO:0000313" key="3">
    <source>
        <dbReference type="EMBL" id="KAK5958119.1"/>
    </source>
</evidence>
<name>A0AAN8EL17_9EURO</name>
<evidence type="ECO:0000313" key="4">
    <source>
        <dbReference type="Proteomes" id="UP001316803"/>
    </source>
</evidence>
<feature type="domain" description="WKF" evidence="2">
    <location>
        <begin position="195"/>
        <end position="258"/>
    </location>
</feature>
<sequence>MASHVPAWKRLGLKLKYANEEPQGAAISHKDKTLASTRVNHKSPEFDDRPAKRQRLDKSAGVNGVSPHDQAHAKAEPEPRARQNGSHRAEMEDASKSSKQTTKRRKSVAFTDDTKVDDGDSRVTIDFPAGSPGQTPKKAKTLDTDADQMDVTGSPSPTTTGDEESTTTKKIKKPKTGKKSKGKHQQKDKSSPALDYLHQHRYDHDSWKFNKNRDVWTLNRALDTDTIPNSHAMALAGYVRGLPGQAAARNRLVKECREALAEVRLDGDGRDQDRTRLMHLLENTSDEAEAELFLQSHSRPAILLWALGDSTEEEKSATPTISTASSVASRKKKSRTSAPIDISSSSEDDSDDDSSDSSSDSDEPGDTKDKVNGGKAKVNGAKGKANGTATHVDDTSSSGSSSSSENDDSTSSDEASSDSD</sequence>
<dbReference type="EMBL" id="JAKLMC020000002">
    <property type="protein sequence ID" value="KAK5958119.1"/>
    <property type="molecule type" value="Genomic_DNA"/>
</dbReference>
<dbReference type="Proteomes" id="UP001316803">
    <property type="component" value="Unassembled WGS sequence"/>
</dbReference>
<feature type="compositionally biased region" description="Low complexity" evidence="1">
    <location>
        <begin position="395"/>
        <end position="404"/>
    </location>
</feature>
<organism evidence="3 4">
    <name type="scientific">Knufia fluminis</name>
    <dbReference type="NCBI Taxonomy" id="191047"/>
    <lineage>
        <taxon>Eukaryota</taxon>
        <taxon>Fungi</taxon>
        <taxon>Dikarya</taxon>
        <taxon>Ascomycota</taxon>
        <taxon>Pezizomycotina</taxon>
        <taxon>Eurotiomycetes</taxon>
        <taxon>Chaetothyriomycetidae</taxon>
        <taxon>Chaetothyriales</taxon>
        <taxon>Trichomeriaceae</taxon>
        <taxon>Knufia</taxon>
    </lineage>
</organism>
<feature type="compositionally biased region" description="Acidic residues" evidence="1">
    <location>
        <begin position="405"/>
        <end position="420"/>
    </location>
</feature>
<dbReference type="Pfam" id="PF10180">
    <property type="entry name" value="WKF"/>
    <property type="match status" value="1"/>
</dbReference>
<feature type="compositionally biased region" description="Low complexity" evidence="1">
    <location>
        <begin position="336"/>
        <end position="345"/>
    </location>
</feature>
<keyword evidence="4" id="KW-1185">Reference proteome</keyword>
<proteinExistence type="predicted"/>
<dbReference type="PANTHER" id="PTHR22306:SF2">
    <property type="entry name" value="CHROMOSOME 7 OPEN READING FRAME 50"/>
    <property type="match status" value="1"/>
</dbReference>
<feature type="compositionally biased region" description="Acidic residues" evidence="1">
    <location>
        <begin position="346"/>
        <end position="364"/>
    </location>
</feature>
<feature type="compositionally biased region" description="Basic and acidic residues" evidence="1">
    <location>
        <begin position="42"/>
        <end position="58"/>
    </location>
</feature>
<evidence type="ECO:0000256" key="1">
    <source>
        <dbReference type="SAM" id="MobiDB-lite"/>
    </source>
</evidence>
<feature type="compositionally biased region" description="Low complexity" evidence="1">
    <location>
        <begin position="373"/>
        <end position="387"/>
    </location>
</feature>
<protein>
    <recommendedName>
        <fullName evidence="2">WKF domain-containing protein</fullName>
    </recommendedName>
</protein>
<feature type="region of interest" description="Disordered" evidence="1">
    <location>
        <begin position="22"/>
        <end position="196"/>
    </location>
</feature>
<gene>
    <name evidence="3" type="ORF">OHC33_001309</name>
</gene>
<reference evidence="3 4" key="1">
    <citation type="submission" date="2022-12" db="EMBL/GenBank/DDBJ databases">
        <title>Genomic features and morphological characterization of a novel Knufia sp. strain isolated from spacecraft assembly facility.</title>
        <authorList>
            <person name="Teixeira M."/>
            <person name="Chander A.M."/>
            <person name="Stajich J.E."/>
            <person name="Venkateswaran K."/>
        </authorList>
    </citation>
    <scope>NUCLEOTIDE SEQUENCE [LARGE SCALE GENOMIC DNA]</scope>
    <source>
        <strain evidence="3 4">FJI-L2-BK-P2</strain>
    </source>
</reference>
<feature type="compositionally biased region" description="Basic residues" evidence="1">
    <location>
        <begin position="169"/>
        <end position="184"/>
    </location>
</feature>
<comment type="caution">
    <text evidence="3">The sequence shown here is derived from an EMBL/GenBank/DDBJ whole genome shotgun (WGS) entry which is preliminary data.</text>
</comment>
<feature type="region of interest" description="Disordered" evidence="1">
    <location>
        <begin position="311"/>
        <end position="420"/>
    </location>
</feature>
<feature type="compositionally biased region" description="Basic and acidic residues" evidence="1">
    <location>
        <begin position="112"/>
        <end position="123"/>
    </location>
</feature>
<feature type="compositionally biased region" description="Basic and acidic residues" evidence="1">
    <location>
        <begin position="69"/>
        <end position="96"/>
    </location>
</feature>
<dbReference type="AlphaFoldDB" id="A0AAN8EL17"/>
<dbReference type="PANTHER" id="PTHR22306">
    <property type="entry name" value="CHROMOSOME 7 OPEN READING FRAME 50"/>
    <property type="match status" value="1"/>
</dbReference>